<dbReference type="Gene3D" id="2.60.40.10">
    <property type="entry name" value="Immunoglobulins"/>
    <property type="match status" value="3"/>
</dbReference>
<proteinExistence type="predicted"/>
<dbReference type="GO" id="GO:0050808">
    <property type="term" value="P:synapse organization"/>
    <property type="evidence" value="ECO:0007669"/>
    <property type="project" value="TreeGrafter"/>
</dbReference>
<protein>
    <recommendedName>
        <fullName evidence="3">Ig-like domain-containing protein</fullName>
    </recommendedName>
</protein>
<evidence type="ECO:0000256" key="2">
    <source>
        <dbReference type="ARBA" id="ARBA00023157"/>
    </source>
</evidence>
<accession>A0A151P2W4</accession>
<dbReference type="Proteomes" id="UP000050525">
    <property type="component" value="Unassembled WGS sequence"/>
</dbReference>
<dbReference type="InterPro" id="IPR007110">
    <property type="entry name" value="Ig-like_dom"/>
</dbReference>
<name>A0A151P2W4_ALLMI</name>
<dbReference type="InterPro" id="IPR003599">
    <property type="entry name" value="Ig_sub"/>
</dbReference>
<comment type="caution">
    <text evidence="4">The sequence shown here is derived from an EMBL/GenBank/DDBJ whole genome shotgun (WGS) entry which is preliminary data.</text>
</comment>
<dbReference type="GO" id="GO:0005886">
    <property type="term" value="C:plasma membrane"/>
    <property type="evidence" value="ECO:0007669"/>
    <property type="project" value="TreeGrafter"/>
</dbReference>
<feature type="domain" description="Ig-like" evidence="3">
    <location>
        <begin position="4"/>
        <end position="100"/>
    </location>
</feature>
<evidence type="ECO:0000313" key="4">
    <source>
        <dbReference type="EMBL" id="KYO43377.1"/>
    </source>
</evidence>
<dbReference type="GO" id="GO:0043025">
    <property type="term" value="C:neuronal cell body"/>
    <property type="evidence" value="ECO:0007669"/>
    <property type="project" value="TreeGrafter"/>
</dbReference>
<evidence type="ECO:0000256" key="1">
    <source>
        <dbReference type="ARBA" id="ARBA00022729"/>
    </source>
</evidence>
<dbReference type="PANTHER" id="PTHR45080">
    <property type="entry name" value="CONTACTIN 5"/>
    <property type="match status" value="1"/>
</dbReference>
<dbReference type="STRING" id="8496.A0A151P2W4"/>
<dbReference type="EMBL" id="AKHW03001182">
    <property type="protein sequence ID" value="KYO43377.1"/>
    <property type="molecule type" value="Genomic_DNA"/>
</dbReference>
<evidence type="ECO:0000259" key="3">
    <source>
        <dbReference type="PROSITE" id="PS50835"/>
    </source>
</evidence>
<dbReference type="SMART" id="SM00409">
    <property type="entry name" value="IG"/>
    <property type="match status" value="2"/>
</dbReference>
<dbReference type="InterPro" id="IPR050958">
    <property type="entry name" value="Cell_Adh-Cytoskel_Orgn"/>
</dbReference>
<keyword evidence="2" id="KW-1015">Disulfide bond</keyword>
<dbReference type="SUPFAM" id="SSF48726">
    <property type="entry name" value="Immunoglobulin"/>
    <property type="match status" value="3"/>
</dbReference>
<dbReference type="PROSITE" id="PS50835">
    <property type="entry name" value="IG_LIKE"/>
    <property type="match status" value="3"/>
</dbReference>
<dbReference type="GO" id="GO:0030424">
    <property type="term" value="C:axon"/>
    <property type="evidence" value="ECO:0007669"/>
    <property type="project" value="TreeGrafter"/>
</dbReference>
<sequence>MPCPSLSALPASGAVSPIRIEASASPSSVVVGQTLDLDCVVAGHSQAVVLWYKRGGALPARHQVFGSRLHIPQISAADSGEYVCRISNGAGPKEASIVITVQGAGAVQGASSMSIESSSPAVAEGQTLDLNCLVAGQSHPSVTWHKRGGSLPARHQVSGSRLRLVQVSAADSGEYVCSLRTGDTIQEASIFVTVARATDSSHPSSITPPIRIESSSAPVTEGQTLDLNCVIAEHPQAPVKWYKRGGSLPAKHQPL</sequence>
<dbReference type="InterPro" id="IPR003598">
    <property type="entry name" value="Ig_sub2"/>
</dbReference>
<organism evidence="4 5">
    <name type="scientific">Alligator mississippiensis</name>
    <name type="common">American alligator</name>
    <dbReference type="NCBI Taxonomy" id="8496"/>
    <lineage>
        <taxon>Eukaryota</taxon>
        <taxon>Metazoa</taxon>
        <taxon>Chordata</taxon>
        <taxon>Craniata</taxon>
        <taxon>Vertebrata</taxon>
        <taxon>Euteleostomi</taxon>
        <taxon>Archelosauria</taxon>
        <taxon>Archosauria</taxon>
        <taxon>Crocodylia</taxon>
        <taxon>Alligatoridae</taxon>
        <taxon>Alligatorinae</taxon>
        <taxon>Alligator</taxon>
    </lineage>
</organism>
<dbReference type="PANTHER" id="PTHR45080:SF8">
    <property type="entry name" value="IG-LIKE DOMAIN-CONTAINING PROTEIN"/>
    <property type="match status" value="1"/>
</dbReference>
<evidence type="ECO:0000313" key="5">
    <source>
        <dbReference type="Proteomes" id="UP000050525"/>
    </source>
</evidence>
<keyword evidence="5" id="KW-1185">Reference proteome</keyword>
<gene>
    <name evidence="4" type="ORF">Y1Q_0015918</name>
</gene>
<dbReference type="InterPro" id="IPR013098">
    <property type="entry name" value="Ig_I-set"/>
</dbReference>
<keyword evidence="1" id="KW-0732">Signal</keyword>
<feature type="domain" description="Ig-like" evidence="3">
    <location>
        <begin position="208"/>
        <end position="255"/>
    </location>
</feature>
<dbReference type="InterPro" id="IPR013783">
    <property type="entry name" value="Ig-like_fold"/>
</dbReference>
<dbReference type="GO" id="GO:0007156">
    <property type="term" value="P:homophilic cell adhesion via plasma membrane adhesion molecules"/>
    <property type="evidence" value="ECO:0007669"/>
    <property type="project" value="TreeGrafter"/>
</dbReference>
<dbReference type="Pfam" id="PF07679">
    <property type="entry name" value="I-set"/>
    <property type="match status" value="1"/>
</dbReference>
<dbReference type="GO" id="GO:0008046">
    <property type="term" value="F:axon guidance receptor activity"/>
    <property type="evidence" value="ECO:0007669"/>
    <property type="project" value="TreeGrafter"/>
</dbReference>
<feature type="domain" description="Ig-like" evidence="3">
    <location>
        <begin position="111"/>
        <end position="193"/>
    </location>
</feature>
<dbReference type="SMART" id="SM00408">
    <property type="entry name" value="IGc2"/>
    <property type="match status" value="2"/>
</dbReference>
<dbReference type="AlphaFoldDB" id="A0A151P2W4"/>
<reference evidence="4 5" key="1">
    <citation type="journal article" date="2012" name="Genome Biol.">
        <title>Sequencing three crocodilian genomes to illuminate the evolution of archosaurs and amniotes.</title>
        <authorList>
            <person name="St John J.A."/>
            <person name="Braun E.L."/>
            <person name="Isberg S.R."/>
            <person name="Miles L.G."/>
            <person name="Chong A.Y."/>
            <person name="Gongora J."/>
            <person name="Dalzell P."/>
            <person name="Moran C."/>
            <person name="Bed'hom B."/>
            <person name="Abzhanov A."/>
            <person name="Burgess S.C."/>
            <person name="Cooksey A.M."/>
            <person name="Castoe T.A."/>
            <person name="Crawford N.G."/>
            <person name="Densmore L.D."/>
            <person name="Drew J.C."/>
            <person name="Edwards S.V."/>
            <person name="Faircloth B.C."/>
            <person name="Fujita M.K."/>
            <person name="Greenwold M.J."/>
            <person name="Hoffmann F.G."/>
            <person name="Howard J.M."/>
            <person name="Iguchi T."/>
            <person name="Janes D.E."/>
            <person name="Khan S.Y."/>
            <person name="Kohno S."/>
            <person name="de Koning A.J."/>
            <person name="Lance S.L."/>
            <person name="McCarthy F.M."/>
            <person name="McCormack J.E."/>
            <person name="Merchant M.E."/>
            <person name="Peterson D.G."/>
            <person name="Pollock D.D."/>
            <person name="Pourmand N."/>
            <person name="Raney B.J."/>
            <person name="Roessler K.A."/>
            <person name="Sanford J.R."/>
            <person name="Sawyer R.H."/>
            <person name="Schmidt C.J."/>
            <person name="Triplett E.W."/>
            <person name="Tuberville T.D."/>
            <person name="Venegas-Anaya M."/>
            <person name="Howard J.T."/>
            <person name="Jarvis E.D."/>
            <person name="Guillette L.J.Jr."/>
            <person name="Glenn T.C."/>
            <person name="Green R.E."/>
            <person name="Ray D.A."/>
        </authorList>
    </citation>
    <scope>NUCLEOTIDE SEQUENCE [LARGE SCALE GENOMIC DNA]</scope>
    <source>
        <strain evidence="4">KSC_2009_1</strain>
    </source>
</reference>
<dbReference type="InterPro" id="IPR036179">
    <property type="entry name" value="Ig-like_dom_sf"/>
</dbReference>
<dbReference type="Pfam" id="PF13927">
    <property type="entry name" value="Ig_3"/>
    <property type="match status" value="1"/>
</dbReference>